<dbReference type="EMBL" id="MU001687">
    <property type="protein sequence ID" value="KAF2455209.1"/>
    <property type="molecule type" value="Genomic_DNA"/>
</dbReference>
<organism evidence="7 8">
    <name type="scientific">Lineolata rhizophorae</name>
    <dbReference type="NCBI Taxonomy" id="578093"/>
    <lineage>
        <taxon>Eukaryota</taxon>
        <taxon>Fungi</taxon>
        <taxon>Dikarya</taxon>
        <taxon>Ascomycota</taxon>
        <taxon>Pezizomycotina</taxon>
        <taxon>Dothideomycetes</taxon>
        <taxon>Dothideomycetes incertae sedis</taxon>
        <taxon>Lineolatales</taxon>
        <taxon>Lineolataceae</taxon>
        <taxon>Lineolata</taxon>
    </lineage>
</organism>
<gene>
    <name evidence="7" type="ORF">BDY21DRAFT_387025</name>
</gene>
<proteinExistence type="predicted"/>
<evidence type="ECO:0000256" key="3">
    <source>
        <dbReference type="ARBA" id="ARBA00022833"/>
    </source>
</evidence>
<keyword evidence="8" id="KW-1185">Reference proteome</keyword>
<dbReference type="InterPro" id="IPR047506">
    <property type="entry name" value="UBR7-like_UBR-box"/>
</dbReference>
<name>A0A6A6NTY6_9PEZI</name>
<accession>A0A6A6NTY6</accession>
<evidence type="ECO:0000313" key="7">
    <source>
        <dbReference type="EMBL" id="KAF2455209.1"/>
    </source>
</evidence>
<keyword evidence="3" id="KW-0862">Zinc</keyword>
<feature type="compositionally biased region" description="Gly residues" evidence="5">
    <location>
        <begin position="450"/>
        <end position="466"/>
    </location>
</feature>
<dbReference type="PROSITE" id="PS51157">
    <property type="entry name" value="ZF_UBR"/>
    <property type="match status" value="1"/>
</dbReference>
<feature type="compositionally biased region" description="Acidic residues" evidence="5">
    <location>
        <begin position="187"/>
        <end position="197"/>
    </location>
</feature>
<sequence>MATAAPDPEAPQTAQDFIDSQLRLEADAREALPYRFDACTRPLGALRQSLFSCLTCNPPPRDPAGVCYACSIACHGEHALVELFSKRDFVCDCGTARLPPSAPCALRGGARSETPAPANRYNHNFANRFCGCGGDYDAHAETGTMFQCVGLGSADDGGCGEDWWHPECVLGLPRDGRRPRRAGGGDGDGDGDGDDEPPLPPGFPAEDDFDAFVCYRCVAAFPWIRRYAGSDGFLPPVYRAGPGDGDGAPAAAAAAAAAAPAARDAPLKRGPDRGSPDPRGRPGDGGSDGDGGAKRRRTGGPSPACRAPAGSADPSRPLSLFCKDGFRASFCRCADCFPPLARHPCLLEEEETYEPPMSDDGGGGGGSGADGASAGTGSLLDRGEAALSNVDRVRAIEGVMAYNHLKEKVKSFLAPFAESGRPVGAEDIKAYFEKLRGDADGVGAAAAAAGGAGSSGGGDGGGGGDDGAGRREQSGEFTSRPNRGRRSSAADGVPSSGY</sequence>
<evidence type="ECO:0000313" key="8">
    <source>
        <dbReference type="Proteomes" id="UP000799766"/>
    </source>
</evidence>
<protein>
    <submittedName>
        <fullName evidence="7">Putative zinc finger in N-recognin-domain-containing protein</fullName>
    </submittedName>
</protein>
<evidence type="ECO:0000256" key="1">
    <source>
        <dbReference type="ARBA" id="ARBA00022723"/>
    </source>
</evidence>
<dbReference type="InterPro" id="IPR003126">
    <property type="entry name" value="Znf_UBR"/>
</dbReference>
<dbReference type="PANTHER" id="PTHR13513">
    <property type="entry name" value="E3 UBIQUITIN-PROTEIN LIGASE UBR7"/>
    <property type="match status" value="1"/>
</dbReference>
<feature type="region of interest" description="Disordered" evidence="5">
    <location>
        <begin position="175"/>
        <end position="205"/>
    </location>
</feature>
<dbReference type="GO" id="GO:0061630">
    <property type="term" value="F:ubiquitin protein ligase activity"/>
    <property type="evidence" value="ECO:0007669"/>
    <property type="project" value="InterPro"/>
</dbReference>
<dbReference type="Pfam" id="PF02207">
    <property type="entry name" value="zf-UBR"/>
    <property type="match status" value="1"/>
</dbReference>
<dbReference type="AlphaFoldDB" id="A0A6A6NTY6"/>
<dbReference type="GO" id="GO:0008270">
    <property type="term" value="F:zinc ion binding"/>
    <property type="evidence" value="ECO:0007669"/>
    <property type="project" value="UniProtKB-KW"/>
</dbReference>
<dbReference type="PANTHER" id="PTHR13513:SF9">
    <property type="entry name" value="E3 UBIQUITIN-PROTEIN LIGASE UBR7-RELATED"/>
    <property type="match status" value="1"/>
</dbReference>
<feature type="region of interest" description="Disordered" evidence="5">
    <location>
        <begin position="352"/>
        <end position="377"/>
    </location>
</feature>
<dbReference type="Proteomes" id="UP000799766">
    <property type="component" value="Unassembled WGS sequence"/>
</dbReference>
<keyword evidence="2" id="KW-0863">Zinc-finger</keyword>
<feature type="zinc finger region" description="UBR-type" evidence="4">
    <location>
        <begin position="37"/>
        <end position="109"/>
    </location>
</feature>
<dbReference type="CDD" id="cd19677">
    <property type="entry name" value="UBR-box_UBR7"/>
    <property type="match status" value="1"/>
</dbReference>
<feature type="compositionally biased region" description="Low complexity" evidence="5">
    <location>
        <begin position="247"/>
        <end position="264"/>
    </location>
</feature>
<dbReference type="SMART" id="SM00396">
    <property type="entry name" value="ZnF_UBR1"/>
    <property type="match status" value="1"/>
</dbReference>
<evidence type="ECO:0000256" key="2">
    <source>
        <dbReference type="ARBA" id="ARBA00022771"/>
    </source>
</evidence>
<feature type="domain" description="UBR-type" evidence="6">
    <location>
        <begin position="37"/>
        <end position="109"/>
    </location>
</feature>
<reference evidence="7" key="1">
    <citation type="journal article" date="2020" name="Stud. Mycol.">
        <title>101 Dothideomycetes genomes: a test case for predicting lifestyles and emergence of pathogens.</title>
        <authorList>
            <person name="Haridas S."/>
            <person name="Albert R."/>
            <person name="Binder M."/>
            <person name="Bloem J."/>
            <person name="Labutti K."/>
            <person name="Salamov A."/>
            <person name="Andreopoulos B."/>
            <person name="Baker S."/>
            <person name="Barry K."/>
            <person name="Bills G."/>
            <person name="Bluhm B."/>
            <person name="Cannon C."/>
            <person name="Castanera R."/>
            <person name="Culley D."/>
            <person name="Daum C."/>
            <person name="Ezra D."/>
            <person name="Gonzalez J."/>
            <person name="Henrissat B."/>
            <person name="Kuo A."/>
            <person name="Liang C."/>
            <person name="Lipzen A."/>
            <person name="Lutzoni F."/>
            <person name="Magnuson J."/>
            <person name="Mondo S."/>
            <person name="Nolan M."/>
            <person name="Ohm R."/>
            <person name="Pangilinan J."/>
            <person name="Park H.-J."/>
            <person name="Ramirez L."/>
            <person name="Alfaro M."/>
            <person name="Sun H."/>
            <person name="Tritt A."/>
            <person name="Yoshinaga Y."/>
            <person name="Zwiers L.-H."/>
            <person name="Turgeon B."/>
            <person name="Goodwin S."/>
            <person name="Spatafora J."/>
            <person name="Crous P."/>
            <person name="Grigoriev I."/>
        </authorList>
    </citation>
    <scope>NUCLEOTIDE SEQUENCE</scope>
    <source>
        <strain evidence="7">ATCC 16933</strain>
    </source>
</reference>
<keyword evidence="1" id="KW-0479">Metal-binding</keyword>
<dbReference type="OrthoDB" id="10262564at2759"/>
<dbReference type="InterPro" id="IPR040204">
    <property type="entry name" value="UBR7"/>
</dbReference>
<evidence type="ECO:0000256" key="4">
    <source>
        <dbReference type="PROSITE-ProRule" id="PRU00508"/>
    </source>
</evidence>
<feature type="region of interest" description="Disordered" evidence="5">
    <location>
        <begin position="246"/>
        <end position="314"/>
    </location>
</feature>
<feature type="region of interest" description="Disordered" evidence="5">
    <location>
        <begin position="443"/>
        <end position="498"/>
    </location>
</feature>
<feature type="compositionally biased region" description="Gly residues" evidence="5">
    <location>
        <begin position="360"/>
        <end position="369"/>
    </location>
</feature>
<feature type="compositionally biased region" description="Basic and acidic residues" evidence="5">
    <location>
        <begin position="265"/>
        <end position="282"/>
    </location>
</feature>
<dbReference type="GO" id="GO:0005737">
    <property type="term" value="C:cytoplasm"/>
    <property type="evidence" value="ECO:0007669"/>
    <property type="project" value="TreeGrafter"/>
</dbReference>
<evidence type="ECO:0000259" key="6">
    <source>
        <dbReference type="PROSITE" id="PS51157"/>
    </source>
</evidence>
<evidence type="ECO:0000256" key="5">
    <source>
        <dbReference type="SAM" id="MobiDB-lite"/>
    </source>
</evidence>